<accession>A0ABT4BA22</accession>
<dbReference type="SUPFAM" id="SSF103481">
    <property type="entry name" value="Multidrug resistance efflux transporter EmrE"/>
    <property type="match status" value="1"/>
</dbReference>
<keyword evidence="4 7" id="KW-0812">Transmembrane</keyword>
<dbReference type="Pfam" id="PF00893">
    <property type="entry name" value="Multi_Drug_Res"/>
    <property type="match status" value="1"/>
</dbReference>
<dbReference type="EMBL" id="JAPNTZ010000015">
    <property type="protein sequence ID" value="MCY1143354.1"/>
    <property type="molecule type" value="Genomic_DNA"/>
</dbReference>
<keyword evidence="3" id="KW-1003">Cell membrane</keyword>
<name>A0ABT4BA22_9ACTN</name>
<feature type="transmembrane region" description="Helical" evidence="8">
    <location>
        <begin position="57"/>
        <end position="75"/>
    </location>
</feature>
<organism evidence="9 10">
    <name type="scientific">Paractinoplanes pyxinae</name>
    <dbReference type="NCBI Taxonomy" id="2997416"/>
    <lineage>
        <taxon>Bacteria</taxon>
        <taxon>Bacillati</taxon>
        <taxon>Actinomycetota</taxon>
        <taxon>Actinomycetes</taxon>
        <taxon>Micromonosporales</taxon>
        <taxon>Micromonosporaceae</taxon>
        <taxon>Paractinoplanes</taxon>
    </lineage>
</organism>
<evidence type="ECO:0000256" key="3">
    <source>
        <dbReference type="ARBA" id="ARBA00022475"/>
    </source>
</evidence>
<evidence type="ECO:0000256" key="1">
    <source>
        <dbReference type="ARBA" id="ARBA00004651"/>
    </source>
</evidence>
<proteinExistence type="inferred from homology"/>
<keyword evidence="10" id="KW-1185">Reference proteome</keyword>
<dbReference type="InterPro" id="IPR045324">
    <property type="entry name" value="Small_multidrug_res"/>
</dbReference>
<dbReference type="PANTHER" id="PTHR30561">
    <property type="entry name" value="SMR FAMILY PROTON-DEPENDENT DRUG EFFLUX TRANSPORTER SUGE"/>
    <property type="match status" value="1"/>
</dbReference>
<dbReference type="InterPro" id="IPR037185">
    <property type="entry name" value="EmrE-like"/>
</dbReference>
<evidence type="ECO:0000256" key="6">
    <source>
        <dbReference type="ARBA" id="ARBA00023136"/>
    </source>
</evidence>
<gene>
    <name evidence="9" type="ORF">OWR29_35610</name>
</gene>
<feature type="transmembrane region" description="Helical" evidence="8">
    <location>
        <begin position="31"/>
        <end position="50"/>
    </location>
</feature>
<evidence type="ECO:0000256" key="5">
    <source>
        <dbReference type="ARBA" id="ARBA00022989"/>
    </source>
</evidence>
<comment type="similarity">
    <text evidence="7">Belongs to the drug/metabolite transporter (DMT) superfamily. Small multidrug resistance (SMR) (TC 2.A.7.1) family.</text>
</comment>
<dbReference type="InterPro" id="IPR000390">
    <property type="entry name" value="Small_drug/metabolite_transptr"/>
</dbReference>
<dbReference type="PANTHER" id="PTHR30561:SF1">
    <property type="entry name" value="MULTIDRUG TRANSPORTER EMRE"/>
    <property type="match status" value="1"/>
</dbReference>
<keyword evidence="5 8" id="KW-1133">Transmembrane helix</keyword>
<dbReference type="Proteomes" id="UP001151002">
    <property type="component" value="Unassembled WGS sequence"/>
</dbReference>
<evidence type="ECO:0000313" key="10">
    <source>
        <dbReference type="Proteomes" id="UP001151002"/>
    </source>
</evidence>
<feature type="transmembrane region" description="Helical" evidence="8">
    <location>
        <begin position="87"/>
        <end position="105"/>
    </location>
</feature>
<evidence type="ECO:0000313" key="9">
    <source>
        <dbReference type="EMBL" id="MCY1143354.1"/>
    </source>
</evidence>
<reference evidence="9" key="1">
    <citation type="submission" date="2022-11" db="EMBL/GenBank/DDBJ databases">
        <authorList>
            <person name="Somphong A."/>
            <person name="Phongsopitanun W."/>
        </authorList>
    </citation>
    <scope>NUCLEOTIDE SEQUENCE</scope>
    <source>
        <strain evidence="9">Pm04-4</strain>
    </source>
</reference>
<sequence length="107" mass="11400">MSYLYLGLAITLEISATMALRISDGLRVKRWIAPILLGYTVSFTLLSLALQEGMPIGIAYGIWSAIGIAGTAVIARAAFKDPLTKKMAAGIILVIIGVLLVEFGSHH</sequence>
<evidence type="ECO:0000256" key="2">
    <source>
        <dbReference type="ARBA" id="ARBA00022448"/>
    </source>
</evidence>
<evidence type="ECO:0000256" key="7">
    <source>
        <dbReference type="RuleBase" id="RU003942"/>
    </source>
</evidence>
<comment type="caution">
    <text evidence="9">The sequence shown here is derived from an EMBL/GenBank/DDBJ whole genome shotgun (WGS) entry which is preliminary data.</text>
</comment>
<evidence type="ECO:0000256" key="4">
    <source>
        <dbReference type="ARBA" id="ARBA00022692"/>
    </source>
</evidence>
<keyword evidence="2" id="KW-0813">Transport</keyword>
<dbReference type="RefSeq" id="WP_267567884.1">
    <property type="nucleotide sequence ID" value="NZ_JAPNTZ010000015.1"/>
</dbReference>
<dbReference type="Gene3D" id="1.10.3730.20">
    <property type="match status" value="1"/>
</dbReference>
<evidence type="ECO:0000256" key="8">
    <source>
        <dbReference type="SAM" id="Phobius"/>
    </source>
</evidence>
<comment type="subcellular location">
    <subcellularLocation>
        <location evidence="1 7">Cell membrane</location>
        <topology evidence="1 7">Multi-pass membrane protein</topology>
    </subcellularLocation>
</comment>
<protein>
    <submittedName>
        <fullName evidence="9">Multidrug efflux SMR transporter</fullName>
    </submittedName>
</protein>
<keyword evidence="6 8" id="KW-0472">Membrane</keyword>